<reference evidence="14 15" key="1">
    <citation type="submission" date="2017-02" db="EMBL/GenBank/DDBJ databases">
        <authorList>
            <person name="Peterson S.W."/>
        </authorList>
    </citation>
    <scope>NUCLEOTIDE SEQUENCE [LARGE SCALE GENOMIC DNA]</scope>
    <source>
        <strain evidence="14 15">S285</strain>
    </source>
</reference>
<dbReference type="SUPFAM" id="SSF81324">
    <property type="entry name" value="Voltage-gated potassium channels"/>
    <property type="match status" value="1"/>
</dbReference>
<evidence type="ECO:0000313" key="15">
    <source>
        <dbReference type="Proteomes" id="UP000193978"/>
    </source>
</evidence>
<evidence type="ECO:0000256" key="7">
    <source>
        <dbReference type="ARBA" id="ARBA00022989"/>
    </source>
</evidence>
<evidence type="ECO:0000256" key="3">
    <source>
        <dbReference type="ARBA" id="ARBA00022538"/>
    </source>
</evidence>
<evidence type="ECO:0000256" key="2">
    <source>
        <dbReference type="ARBA" id="ARBA00022448"/>
    </source>
</evidence>
<dbReference type="GO" id="GO:0034765">
    <property type="term" value="P:regulation of monoatomic ion transmembrane transport"/>
    <property type="evidence" value="ECO:0007669"/>
    <property type="project" value="TreeGrafter"/>
</dbReference>
<evidence type="ECO:0000256" key="10">
    <source>
        <dbReference type="ARBA" id="ARBA00023303"/>
    </source>
</evidence>
<dbReference type="SUPFAM" id="SSF81296">
    <property type="entry name" value="E set domains"/>
    <property type="match status" value="1"/>
</dbReference>
<keyword evidence="9 11" id="KW-0472">Membrane</keyword>
<evidence type="ECO:0000259" key="12">
    <source>
        <dbReference type="Pfam" id="PF07885"/>
    </source>
</evidence>
<dbReference type="Proteomes" id="UP000193978">
    <property type="component" value="Chromosome"/>
</dbReference>
<sequence length="301" mass="33074">MKSNEPHSKLKNREATMRVGAFEIVKRGVARYDLTDPYHLAVGLSSKEFAFVFLVLGFGINAVFALLYLASPGCIAHVRPGSFSDAFFFSIETLATVGYGTMVPATFYGHAVSAIEILCGMVFAAIMTGLLFVRFSKPRSKICFADRAVITTRRGAPTLMVQVANGRTTLLTSAVARLVAVLPEENAEEMPLRQLHDLVLSNGALSLFSMTWTVMHEIDENSPLAGYDPDRLRGDDVRLVLSIEARDHLIGAVVHDLRIYGPDDILHGMHYAETVTLDDRLRPVADLTRLSLVEPDSPPQL</sequence>
<evidence type="ECO:0000256" key="6">
    <source>
        <dbReference type="ARBA" id="ARBA00022958"/>
    </source>
</evidence>
<evidence type="ECO:0000259" key="13">
    <source>
        <dbReference type="Pfam" id="PF17655"/>
    </source>
</evidence>
<dbReference type="Gene3D" id="1.10.287.70">
    <property type="match status" value="1"/>
</dbReference>
<dbReference type="InterPro" id="IPR013518">
    <property type="entry name" value="K_chnl_inward-rec_Kir_cyto"/>
</dbReference>
<dbReference type="OrthoDB" id="9799090at2"/>
<comment type="subcellular location">
    <subcellularLocation>
        <location evidence="1">Membrane</location>
        <topology evidence="1">Multi-pass membrane protein</topology>
    </subcellularLocation>
</comment>
<dbReference type="InterPro" id="IPR016449">
    <property type="entry name" value="K_chnl_inward-rec_Kir"/>
</dbReference>
<dbReference type="Gene3D" id="2.60.40.1400">
    <property type="entry name" value="G protein-activated inward rectifier potassium channel 1"/>
    <property type="match status" value="1"/>
</dbReference>
<feature type="transmembrane region" description="Helical" evidence="11">
    <location>
        <begin position="82"/>
        <end position="101"/>
    </location>
</feature>
<organism evidence="14 15">
    <name type="scientific">Methylocystis bryophila</name>
    <dbReference type="NCBI Taxonomy" id="655015"/>
    <lineage>
        <taxon>Bacteria</taxon>
        <taxon>Pseudomonadati</taxon>
        <taxon>Pseudomonadota</taxon>
        <taxon>Alphaproteobacteria</taxon>
        <taxon>Hyphomicrobiales</taxon>
        <taxon>Methylocystaceae</taxon>
        <taxon>Methylocystis</taxon>
    </lineage>
</organism>
<feature type="domain" description="Potassium channel" evidence="12">
    <location>
        <begin position="67"/>
        <end position="134"/>
    </location>
</feature>
<keyword evidence="8" id="KW-0406">Ion transport</keyword>
<dbReference type="RefSeq" id="WP_085770159.1">
    <property type="nucleotide sequence ID" value="NZ_AP027149.1"/>
</dbReference>
<evidence type="ECO:0000256" key="4">
    <source>
        <dbReference type="ARBA" id="ARBA00022692"/>
    </source>
</evidence>
<evidence type="ECO:0000256" key="11">
    <source>
        <dbReference type="SAM" id="Phobius"/>
    </source>
</evidence>
<evidence type="ECO:0000313" key="14">
    <source>
        <dbReference type="EMBL" id="ARN80103.1"/>
    </source>
</evidence>
<evidence type="ECO:0000256" key="1">
    <source>
        <dbReference type="ARBA" id="ARBA00004141"/>
    </source>
</evidence>
<evidence type="ECO:0000256" key="9">
    <source>
        <dbReference type="ARBA" id="ARBA00023136"/>
    </source>
</evidence>
<keyword evidence="5" id="KW-0851">Voltage-gated channel</keyword>
<feature type="transmembrane region" description="Helical" evidence="11">
    <location>
        <begin position="49"/>
        <end position="70"/>
    </location>
</feature>
<evidence type="ECO:0000256" key="8">
    <source>
        <dbReference type="ARBA" id="ARBA00023065"/>
    </source>
</evidence>
<keyword evidence="4 11" id="KW-0812">Transmembrane</keyword>
<dbReference type="Pfam" id="PF17655">
    <property type="entry name" value="IRK_C"/>
    <property type="match status" value="1"/>
</dbReference>
<dbReference type="STRING" id="655015.B1812_02295"/>
<dbReference type="EMBL" id="CP019948">
    <property type="protein sequence ID" value="ARN80103.1"/>
    <property type="molecule type" value="Genomic_DNA"/>
</dbReference>
<dbReference type="PANTHER" id="PTHR11767:SF102">
    <property type="entry name" value="INWARDLY RECTIFYING POTASSIUM CHANNEL 1, ISOFORM F"/>
    <property type="match status" value="1"/>
</dbReference>
<dbReference type="GO" id="GO:0005886">
    <property type="term" value="C:plasma membrane"/>
    <property type="evidence" value="ECO:0007669"/>
    <property type="project" value="TreeGrafter"/>
</dbReference>
<feature type="domain" description="Inward rectifier potassium channel C-terminal" evidence="13">
    <location>
        <begin position="142"/>
        <end position="290"/>
    </location>
</feature>
<gene>
    <name evidence="14" type="ORF">B1812_02295</name>
</gene>
<evidence type="ECO:0008006" key="16">
    <source>
        <dbReference type="Google" id="ProtNLM"/>
    </source>
</evidence>
<keyword evidence="15" id="KW-1185">Reference proteome</keyword>
<dbReference type="PANTHER" id="PTHR11767">
    <property type="entry name" value="INWARD RECTIFIER POTASSIUM CHANNEL"/>
    <property type="match status" value="1"/>
</dbReference>
<proteinExistence type="predicted"/>
<keyword evidence="7 11" id="KW-1133">Transmembrane helix</keyword>
<feature type="transmembrane region" description="Helical" evidence="11">
    <location>
        <begin position="107"/>
        <end position="133"/>
    </location>
</feature>
<dbReference type="AlphaFoldDB" id="A0A1W6MR88"/>
<keyword evidence="10" id="KW-0407">Ion channel</keyword>
<name>A0A1W6MR88_9HYPH</name>
<dbReference type="PRINTS" id="PR00169">
    <property type="entry name" value="KCHANNEL"/>
</dbReference>
<dbReference type="InterPro" id="IPR013099">
    <property type="entry name" value="K_chnl_dom"/>
</dbReference>
<dbReference type="GO" id="GO:0005242">
    <property type="term" value="F:inward rectifier potassium channel activity"/>
    <property type="evidence" value="ECO:0007669"/>
    <property type="project" value="InterPro"/>
</dbReference>
<accession>A0A1W6MR88</accession>
<dbReference type="GO" id="GO:0034702">
    <property type="term" value="C:monoatomic ion channel complex"/>
    <property type="evidence" value="ECO:0007669"/>
    <property type="project" value="UniProtKB-KW"/>
</dbReference>
<keyword evidence="3" id="KW-0633">Potassium transport</keyword>
<dbReference type="InterPro" id="IPR041647">
    <property type="entry name" value="IRK_C"/>
</dbReference>
<keyword evidence="2" id="KW-0813">Transport</keyword>
<evidence type="ECO:0000256" key="5">
    <source>
        <dbReference type="ARBA" id="ARBA00022882"/>
    </source>
</evidence>
<dbReference type="Pfam" id="PF07885">
    <property type="entry name" value="Ion_trans_2"/>
    <property type="match status" value="1"/>
</dbReference>
<dbReference type="PRINTS" id="PR01320">
    <property type="entry name" value="KIRCHANNEL"/>
</dbReference>
<dbReference type="GO" id="GO:1990573">
    <property type="term" value="P:potassium ion import across plasma membrane"/>
    <property type="evidence" value="ECO:0007669"/>
    <property type="project" value="TreeGrafter"/>
</dbReference>
<keyword evidence="6" id="KW-0630">Potassium</keyword>
<protein>
    <recommendedName>
        <fullName evidence="16">ATP-sensitive inward rectifier potassium channel 10</fullName>
    </recommendedName>
</protein>
<dbReference type="KEGG" id="mbry:B1812_02295"/>
<dbReference type="InterPro" id="IPR014756">
    <property type="entry name" value="Ig_E-set"/>
</dbReference>